<dbReference type="EMBL" id="PKPP01007374">
    <property type="protein sequence ID" value="PWA53559.1"/>
    <property type="molecule type" value="Genomic_DNA"/>
</dbReference>
<evidence type="ECO:0000256" key="10">
    <source>
        <dbReference type="ARBA" id="ARBA00047928"/>
    </source>
</evidence>
<dbReference type="GO" id="GO:0004857">
    <property type="term" value="F:enzyme inhibitor activity"/>
    <property type="evidence" value="ECO:0007669"/>
    <property type="project" value="InterPro"/>
</dbReference>
<dbReference type="InterPro" id="IPR033131">
    <property type="entry name" value="Pectinesterase_Asp_AS"/>
</dbReference>
<evidence type="ECO:0000256" key="2">
    <source>
        <dbReference type="ARBA" id="ARBA00006027"/>
    </source>
</evidence>
<feature type="active site" evidence="12">
    <location>
        <position position="629"/>
    </location>
</feature>
<feature type="transmembrane region" description="Helical" evidence="14">
    <location>
        <begin position="53"/>
        <end position="74"/>
    </location>
</feature>
<dbReference type="GO" id="GO:0042545">
    <property type="term" value="P:cell wall modification"/>
    <property type="evidence" value="ECO:0007669"/>
    <property type="project" value="InterPro"/>
</dbReference>
<dbReference type="STRING" id="35608.A0A2U1LX20"/>
<keyword evidence="9" id="KW-0961">Cell wall biogenesis/degradation</keyword>
<evidence type="ECO:0000256" key="3">
    <source>
        <dbReference type="ARBA" id="ARBA00007786"/>
    </source>
</evidence>
<dbReference type="GO" id="GO:0030599">
    <property type="term" value="F:pectinesterase activity"/>
    <property type="evidence" value="ECO:0007669"/>
    <property type="project" value="UniProtKB-EC"/>
</dbReference>
<comment type="similarity">
    <text evidence="2">In the N-terminal section; belongs to the PMEI family.</text>
</comment>
<evidence type="ECO:0000256" key="6">
    <source>
        <dbReference type="ARBA" id="ARBA00023085"/>
    </source>
</evidence>
<dbReference type="Pfam" id="PF04043">
    <property type="entry name" value="PMEI"/>
    <property type="match status" value="1"/>
</dbReference>
<dbReference type="SUPFAM" id="SSF101148">
    <property type="entry name" value="Plant invertase/pectin methylesterase inhibitor"/>
    <property type="match status" value="1"/>
</dbReference>
<dbReference type="InterPro" id="IPR000070">
    <property type="entry name" value="Pectinesterase_cat"/>
</dbReference>
<comment type="function">
    <text evidence="11">Acts in the modification of cell walls via demethylesterification of cell wall pectin.</text>
</comment>
<dbReference type="SUPFAM" id="SSF51126">
    <property type="entry name" value="Pectin lyase-like"/>
    <property type="match status" value="1"/>
</dbReference>
<evidence type="ECO:0000256" key="5">
    <source>
        <dbReference type="ARBA" id="ARBA00022801"/>
    </source>
</evidence>
<keyword evidence="17" id="KW-1185">Reference proteome</keyword>
<accession>A0A2U1LX20</accession>
<evidence type="ECO:0000256" key="11">
    <source>
        <dbReference type="ARBA" id="ARBA00057335"/>
    </source>
</evidence>
<dbReference type="InterPro" id="IPR012334">
    <property type="entry name" value="Pectin_lyas_fold"/>
</dbReference>
<comment type="similarity">
    <text evidence="3">In the C-terminal section; belongs to the pectinesterase family.</text>
</comment>
<comment type="catalytic activity">
    <reaction evidence="10">
        <text>[(1-&gt;4)-alpha-D-galacturonosyl methyl ester](n) + n H2O = [(1-&gt;4)-alpha-D-galacturonosyl](n) + n methanol + n H(+)</text>
        <dbReference type="Rhea" id="RHEA:22380"/>
        <dbReference type="Rhea" id="RHEA-COMP:14570"/>
        <dbReference type="Rhea" id="RHEA-COMP:14573"/>
        <dbReference type="ChEBI" id="CHEBI:15377"/>
        <dbReference type="ChEBI" id="CHEBI:15378"/>
        <dbReference type="ChEBI" id="CHEBI:17790"/>
        <dbReference type="ChEBI" id="CHEBI:140522"/>
        <dbReference type="ChEBI" id="CHEBI:140523"/>
        <dbReference type="EC" id="3.1.1.11"/>
    </reaction>
</comment>
<name>A0A2U1LX20_ARTAN</name>
<dbReference type="OrthoDB" id="2019149at2759"/>
<evidence type="ECO:0000313" key="17">
    <source>
        <dbReference type="Proteomes" id="UP000245207"/>
    </source>
</evidence>
<keyword evidence="6" id="KW-0063">Aspartyl esterase</keyword>
<dbReference type="InterPro" id="IPR006501">
    <property type="entry name" value="Pectinesterase_inhib_dom"/>
</dbReference>
<reference evidence="16 17" key="1">
    <citation type="journal article" date="2018" name="Mol. Plant">
        <title>The genome of Artemisia annua provides insight into the evolution of Asteraceae family and artemisinin biosynthesis.</title>
        <authorList>
            <person name="Shen Q."/>
            <person name="Zhang L."/>
            <person name="Liao Z."/>
            <person name="Wang S."/>
            <person name="Yan T."/>
            <person name="Shi P."/>
            <person name="Liu M."/>
            <person name="Fu X."/>
            <person name="Pan Q."/>
            <person name="Wang Y."/>
            <person name="Lv Z."/>
            <person name="Lu X."/>
            <person name="Zhang F."/>
            <person name="Jiang W."/>
            <person name="Ma Y."/>
            <person name="Chen M."/>
            <person name="Hao X."/>
            <person name="Li L."/>
            <person name="Tang Y."/>
            <person name="Lv G."/>
            <person name="Zhou Y."/>
            <person name="Sun X."/>
            <person name="Brodelius P.E."/>
            <person name="Rose J.K.C."/>
            <person name="Tang K."/>
        </authorList>
    </citation>
    <scope>NUCLEOTIDE SEQUENCE [LARGE SCALE GENOMIC DNA]</scope>
    <source>
        <strain evidence="17">cv. Huhao1</strain>
        <tissue evidence="16">Leaf</tissue>
    </source>
</reference>
<keyword evidence="14" id="KW-1133">Transmembrane helix</keyword>
<dbReference type="EC" id="3.1.1.11" evidence="4"/>
<organism evidence="16 17">
    <name type="scientific">Artemisia annua</name>
    <name type="common">Sweet wormwood</name>
    <dbReference type="NCBI Taxonomy" id="35608"/>
    <lineage>
        <taxon>Eukaryota</taxon>
        <taxon>Viridiplantae</taxon>
        <taxon>Streptophyta</taxon>
        <taxon>Embryophyta</taxon>
        <taxon>Tracheophyta</taxon>
        <taxon>Spermatophyta</taxon>
        <taxon>Magnoliopsida</taxon>
        <taxon>eudicotyledons</taxon>
        <taxon>Gunneridae</taxon>
        <taxon>Pentapetalae</taxon>
        <taxon>asterids</taxon>
        <taxon>campanulids</taxon>
        <taxon>Asterales</taxon>
        <taxon>Asteraceae</taxon>
        <taxon>Asteroideae</taxon>
        <taxon>Anthemideae</taxon>
        <taxon>Artemisiinae</taxon>
        <taxon>Artemisia</taxon>
    </lineage>
</organism>
<evidence type="ECO:0000256" key="9">
    <source>
        <dbReference type="ARBA" id="ARBA00023316"/>
    </source>
</evidence>
<keyword evidence="8" id="KW-0325">Glycoprotein</keyword>
<dbReference type="InterPro" id="IPR011050">
    <property type="entry name" value="Pectin_lyase_fold/virulence"/>
</dbReference>
<dbReference type="GO" id="GO:0045490">
    <property type="term" value="P:pectin catabolic process"/>
    <property type="evidence" value="ECO:0007669"/>
    <property type="project" value="UniProtKB-UniPathway"/>
</dbReference>
<dbReference type="SMART" id="SM00856">
    <property type="entry name" value="PMEI"/>
    <property type="match status" value="1"/>
</dbReference>
<evidence type="ECO:0000259" key="15">
    <source>
        <dbReference type="SMART" id="SM00856"/>
    </source>
</evidence>
<dbReference type="Gene3D" id="2.160.20.10">
    <property type="entry name" value="Single-stranded right-handed beta-helix, Pectin lyase-like"/>
    <property type="match status" value="1"/>
</dbReference>
<dbReference type="FunFam" id="2.160.20.10:FF:000001">
    <property type="entry name" value="Pectinesterase"/>
    <property type="match status" value="1"/>
</dbReference>
<gene>
    <name evidence="16" type="ORF">CTI12_AA443930</name>
</gene>
<evidence type="ECO:0000256" key="7">
    <source>
        <dbReference type="ARBA" id="ARBA00023157"/>
    </source>
</evidence>
<feature type="compositionally biased region" description="Polar residues" evidence="13">
    <location>
        <begin position="440"/>
        <end position="460"/>
    </location>
</feature>
<feature type="domain" description="Pectinesterase inhibitor" evidence="15">
    <location>
        <begin position="66"/>
        <end position="218"/>
    </location>
</feature>
<evidence type="ECO:0000256" key="13">
    <source>
        <dbReference type="SAM" id="MobiDB-lite"/>
    </source>
</evidence>
<proteinExistence type="inferred from homology"/>
<dbReference type="CDD" id="cd15798">
    <property type="entry name" value="PMEI-like_3"/>
    <property type="match status" value="1"/>
</dbReference>
<keyword evidence="14" id="KW-0812">Transmembrane</keyword>
<dbReference type="Gene3D" id="1.20.140.40">
    <property type="entry name" value="Invertase/pectin methylesterase inhibitor family protein"/>
    <property type="match status" value="1"/>
</dbReference>
<dbReference type="Proteomes" id="UP000245207">
    <property type="component" value="Unassembled WGS sequence"/>
</dbReference>
<keyword evidence="5" id="KW-0378">Hydrolase</keyword>
<evidence type="ECO:0000256" key="8">
    <source>
        <dbReference type="ARBA" id="ARBA00023180"/>
    </source>
</evidence>
<dbReference type="InterPro" id="IPR035513">
    <property type="entry name" value="Invertase/methylesterase_inhib"/>
</dbReference>
<evidence type="ECO:0000256" key="14">
    <source>
        <dbReference type="SAM" id="Phobius"/>
    </source>
</evidence>
<dbReference type="PANTHER" id="PTHR31707">
    <property type="entry name" value="PECTINESTERASE"/>
    <property type="match status" value="1"/>
</dbReference>
<keyword evidence="7" id="KW-1015">Disulfide bond</keyword>
<evidence type="ECO:0000313" key="16">
    <source>
        <dbReference type="EMBL" id="PWA53559.1"/>
    </source>
</evidence>
<evidence type="ECO:0000256" key="1">
    <source>
        <dbReference type="ARBA" id="ARBA00005184"/>
    </source>
</evidence>
<dbReference type="NCBIfam" id="TIGR01614">
    <property type="entry name" value="PME_inhib"/>
    <property type="match status" value="1"/>
</dbReference>
<evidence type="ECO:0000256" key="12">
    <source>
        <dbReference type="PROSITE-ProRule" id="PRU10040"/>
    </source>
</evidence>
<dbReference type="Pfam" id="PF01095">
    <property type="entry name" value="Pectinesterase"/>
    <property type="match status" value="1"/>
</dbReference>
<comment type="pathway">
    <text evidence="1">Glycan metabolism; pectin degradation; 2-dehydro-3-deoxy-D-gluconate from pectin: step 1/5.</text>
</comment>
<feature type="transmembrane region" description="Helical" evidence="14">
    <location>
        <begin position="12"/>
        <end position="32"/>
    </location>
</feature>
<dbReference type="PROSITE" id="PS00503">
    <property type="entry name" value="PECTINESTERASE_2"/>
    <property type="match status" value="1"/>
</dbReference>
<protein>
    <recommendedName>
        <fullName evidence="4">pectinesterase</fullName>
        <ecNumber evidence="4">3.1.1.11</ecNumber>
    </recommendedName>
</protein>
<sequence length="793" mass="87731">MAFDRGKKKKITVLAIVTILLGAAVVGTYVKVKRTKERAEIDLHKAGGMKTGLLIAGGIAGGAMLVGVGTVIFLCKFTDFREICRETLDRVRTRIAEPKEFVKATFHVAIERIQVVVEKTLTLKKTTKDTRAVIALDQCNELLSISIEDLKRSIDRVNLFDFPKLKDNTVELKVWLSGAVTYQQTCLDAFDNTTGDTGITMTNLLDIGTKLTRNSLAMIDGVIELSASVNPGKIRPVNPQPGPSTTVVDWNINQPDVPQPKPKNIIVDWRNNRPEVPQPKPKNVIVDWKVNNNNEVPQPNPKNVVVDWRIDQTKEVPQPKPKNVVVDWRVDQTTEVPQPKPKNVVIDAKVDHTAVVPQPKPKNVVIDAKVDRTTIVPQPKAKTINVDWQTDVTITRRTDGSRIVEKPNAGNRRMLDQISKDDHQKGFHSKLQMDGDTTNDEINPTPQSKPTMLHETSTPSWAGGSRRSLINVDPGSVKPNAVVAQDGSGNFKTITEAVNTAPKRSTEPFIILIKAGIYKEYVTIPRNVDNVVFLGEGPTKTKITGNKNFIDGTSTYHTATVAVNGDGFIAKDIGFENSAGPDKHQAVALRVSADMTIFHNCVMEGYQDTLYTHSYRQFYRQCVISGTIDFIFGNAAAVFQDCKIIVRKPLSNQSGMVTAQGRKDQHSVGGLVLDGCTITAEPEYMNAVPMPKSYLGRPWKEFSRTIIMHSFLDKNIDPEGWAPWTGTFALDTCYYAELQNKGPGADTGKRVTWKGIKKISQQEAQAFSPGVYIQGDSWIKATNVPYESGLMRV</sequence>
<keyword evidence="14" id="KW-0472">Membrane</keyword>
<dbReference type="AlphaFoldDB" id="A0A2U1LX20"/>
<evidence type="ECO:0000256" key="4">
    <source>
        <dbReference type="ARBA" id="ARBA00013229"/>
    </source>
</evidence>
<comment type="caution">
    <text evidence="16">The sequence shown here is derived from an EMBL/GenBank/DDBJ whole genome shotgun (WGS) entry which is preliminary data.</text>
</comment>
<dbReference type="FunFam" id="1.20.140.40:FF:000001">
    <property type="entry name" value="Pectinesterase"/>
    <property type="match status" value="1"/>
</dbReference>
<dbReference type="UniPathway" id="UPA00545">
    <property type="reaction ID" value="UER00823"/>
</dbReference>
<feature type="region of interest" description="Disordered" evidence="13">
    <location>
        <begin position="422"/>
        <end position="465"/>
    </location>
</feature>